<reference evidence="1" key="2">
    <citation type="submission" date="2021-09" db="EMBL/GenBank/DDBJ databases">
        <authorList>
            <person name="Jia N."/>
            <person name="Wang J."/>
            <person name="Shi W."/>
            <person name="Du L."/>
            <person name="Sun Y."/>
            <person name="Zhan W."/>
            <person name="Jiang J."/>
            <person name="Wang Q."/>
            <person name="Zhang B."/>
            <person name="Ji P."/>
            <person name="Sakyi L.B."/>
            <person name="Cui X."/>
            <person name="Yuan T."/>
            <person name="Jiang B."/>
            <person name="Yang W."/>
            <person name="Lam T.T.-Y."/>
            <person name="Chang Q."/>
            <person name="Ding S."/>
            <person name="Wang X."/>
            <person name="Zhu J."/>
            <person name="Ruan X."/>
            <person name="Zhao L."/>
            <person name="Wei J."/>
            <person name="Que T."/>
            <person name="Du C."/>
            <person name="Cheng J."/>
            <person name="Dai P."/>
            <person name="Han X."/>
            <person name="Huang E."/>
            <person name="Gao Y."/>
            <person name="Liu J."/>
            <person name="Shao H."/>
            <person name="Ye R."/>
            <person name="Li L."/>
            <person name="Wei W."/>
            <person name="Wang X."/>
            <person name="Wang C."/>
            <person name="Huo Q."/>
            <person name="Li W."/>
            <person name="Guo W."/>
            <person name="Chen H."/>
            <person name="Chen S."/>
            <person name="Zhou L."/>
            <person name="Zhou L."/>
            <person name="Ni X."/>
            <person name="Tian J."/>
            <person name="Zhou Y."/>
            <person name="Sheng Y."/>
            <person name="Liu T."/>
            <person name="Pan Y."/>
            <person name="Xia L."/>
            <person name="Li J."/>
            <person name="Zhao F."/>
            <person name="Cao W."/>
        </authorList>
    </citation>
    <scope>NUCLEOTIDE SEQUENCE</scope>
    <source>
        <strain evidence="1">Rsan-2018</strain>
        <tissue evidence="1">Larvae</tissue>
    </source>
</reference>
<dbReference type="AlphaFoldDB" id="A0A9D4PK37"/>
<accession>A0A9D4PK37</accession>
<evidence type="ECO:0000313" key="1">
    <source>
        <dbReference type="EMBL" id="KAH7944656.1"/>
    </source>
</evidence>
<dbReference type="InterPro" id="IPR032675">
    <property type="entry name" value="LRR_dom_sf"/>
</dbReference>
<reference evidence="1" key="1">
    <citation type="journal article" date="2020" name="Cell">
        <title>Large-Scale Comparative Analyses of Tick Genomes Elucidate Their Genetic Diversity and Vector Capacities.</title>
        <authorList>
            <consortium name="Tick Genome and Microbiome Consortium (TIGMIC)"/>
            <person name="Jia N."/>
            <person name="Wang J."/>
            <person name="Shi W."/>
            <person name="Du L."/>
            <person name="Sun Y."/>
            <person name="Zhan W."/>
            <person name="Jiang J.F."/>
            <person name="Wang Q."/>
            <person name="Zhang B."/>
            <person name="Ji P."/>
            <person name="Bell-Sakyi L."/>
            <person name="Cui X.M."/>
            <person name="Yuan T.T."/>
            <person name="Jiang B.G."/>
            <person name="Yang W.F."/>
            <person name="Lam T.T."/>
            <person name="Chang Q.C."/>
            <person name="Ding S.J."/>
            <person name="Wang X.J."/>
            <person name="Zhu J.G."/>
            <person name="Ruan X.D."/>
            <person name="Zhao L."/>
            <person name="Wei J.T."/>
            <person name="Ye R.Z."/>
            <person name="Que T.C."/>
            <person name="Du C.H."/>
            <person name="Zhou Y.H."/>
            <person name="Cheng J.X."/>
            <person name="Dai P.F."/>
            <person name="Guo W.B."/>
            <person name="Han X.H."/>
            <person name="Huang E.J."/>
            <person name="Li L.F."/>
            <person name="Wei W."/>
            <person name="Gao Y.C."/>
            <person name="Liu J.Z."/>
            <person name="Shao H.Z."/>
            <person name="Wang X."/>
            <person name="Wang C.C."/>
            <person name="Yang T.C."/>
            <person name="Huo Q.B."/>
            <person name="Li W."/>
            <person name="Chen H.Y."/>
            <person name="Chen S.E."/>
            <person name="Zhou L.G."/>
            <person name="Ni X.B."/>
            <person name="Tian J.H."/>
            <person name="Sheng Y."/>
            <person name="Liu T."/>
            <person name="Pan Y.S."/>
            <person name="Xia L.Y."/>
            <person name="Li J."/>
            <person name="Zhao F."/>
            <person name="Cao W.C."/>
        </authorList>
    </citation>
    <scope>NUCLEOTIDE SEQUENCE</scope>
    <source>
        <strain evidence="1">Rsan-2018</strain>
    </source>
</reference>
<evidence type="ECO:0000313" key="2">
    <source>
        <dbReference type="Proteomes" id="UP000821837"/>
    </source>
</evidence>
<protein>
    <submittedName>
        <fullName evidence="1">Uncharacterized protein</fullName>
    </submittedName>
</protein>
<proteinExistence type="predicted"/>
<gene>
    <name evidence="1" type="ORF">HPB52_023065</name>
</gene>
<dbReference type="EMBL" id="JABSTV010001253">
    <property type="protein sequence ID" value="KAH7944656.1"/>
    <property type="molecule type" value="Genomic_DNA"/>
</dbReference>
<sequence>MNVRLRANEPLSRLAEQLTDVGGPLSVGELDLTNCIGVDVNQLLPLIAECGLLQRLRCPSCAIPPSNVIRLAMQQLPYLTEVEFSCLVDRNALQAEIKNIVSSKYPPGGGAFTLRRIYCEVGQHHNFVLLLALLHHSPNANDLHVHLVCGDFQKTVEACRGLLATHRQLETFTFTSELPSPIQDEPVPPFDFATLAAVCANISHLRSVSYWSCARLRDLADDSAARRIMLFQTILVAVEDDLTTEWIRLASVKHDWKNVRQLCLVLLPPRPSIFYPAAGGNYRDCLRAFSNALAHVVEINISTFHFEIGLDVTALLQEGSLQFLQSLSAPPCGFRSVSALRRLALHCPDFQELDVRFERRGRFSRCDGCEGNSSLVTEEGTEFRDGASPVFRNGLARLTLSQVHDAACMWFIESCKPMATLRLSYCPLEIHYELLRRPLADSSGPSCLIIQHHVFRLDDTALLANLNRFGQLRYLYLLLETPLSPSAASNAVTAASRSLPQLKCLHAHYQDVVDPNLLGTITWLQGPGGAKADRVLRGGPCFQSCSTATFIGLAKPLNRDIKPML</sequence>
<dbReference type="Gene3D" id="3.80.10.10">
    <property type="entry name" value="Ribonuclease Inhibitor"/>
    <property type="match status" value="1"/>
</dbReference>
<dbReference type="VEuPathDB" id="VectorBase:RSAN_050571"/>
<name>A0A9D4PK37_RHISA</name>
<dbReference type="Proteomes" id="UP000821837">
    <property type="component" value="Unassembled WGS sequence"/>
</dbReference>
<keyword evidence="2" id="KW-1185">Reference proteome</keyword>
<comment type="caution">
    <text evidence="1">The sequence shown here is derived from an EMBL/GenBank/DDBJ whole genome shotgun (WGS) entry which is preliminary data.</text>
</comment>
<organism evidence="1 2">
    <name type="scientific">Rhipicephalus sanguineus</name>
    <name type="common">Brown dog tick</name>
    <name type="synonym">Ixodes sanguineus</name>
    <dbReference type="NCBI Taxonomy" id="34632"/>
    <lineage>
        <taxon>Eukaryota</taxon>
        <taxon>Metazoa</taxon>
        <taxon>Ecdysozoa</taxon>
        <taxon>Arthropoda</taxon>
        <taxon>Chelicerata</taxon>
        <taxon>Arachnida</taxon>
        <taxon>Acari</taxon>
        <taxon>Parasitiformes</taxon>
        <taxon>Ixodida</taxon>
        <taxon>Ixodoidea</taxon>
        <taxon>Ixodidae</taxon>
        <taxon>Rhipicephalinae</taxon>
        <taxon>Rhipicephalus</taxon>
        <taxon>Rhipicephalus</taxon>
    </lineage>
</organism>